<dbReference type="AlphaFoldDB" id="A0A8H5MHK7"/>
<dbReference type="EMBL" id="JAAOAQ010001505">
    <property type="protein sequence ID" value="KAF5528803.1"/>
    <property type="molecule type" value="Genomic_DNA"/>
</dbReference>
<proteinExistence type="predicted"/>
<feature type="compositionally biased region" description="Basic and acidic residues" evidence="5">
    <location>
        <begin position="17"/>
        <end position="28"/>
    </location>
</feature>
<dbReference type="Pfam" id="PF00916">
    <property type="entry name" value="Sulfate_transp"/>
    <property type="match status" value="1"/>
</dbReference>
<dbReference type="OrthoDB" id="288203at2759"/>
<sequence>MSQPGKNSAKTALEKFIGADHTEPEEKAPSISNADLYIEEEPTVGEFLREITPSTRAIGEYFYNLFPFLSWVGKYNLIWFIGDLVAGITVGAVVVPQSMAYAQLAQLPVEYGLYSSFMGVLIYWFFA</sequence>
<feature type="transmembrane region" description="Helical" evidence="6">
    <location>
        <begin position="77"/>
        <end position="95"/>
    </location>
</feature>
<feature type="domain" description="SLC26A/SulP transporter" evidence="7">
    <location>
        <begin position="80"/>
        <end position="127"/>
    </location>
</feature>
<reference evidence="8 9" key="1">
    <citation type="submission" date="2020-05" db="EMBL/GenBank/DDBJ databases">
        <title>Identification and distribution of gene clusters putatively required for synthesis of sphingolipid metabolism inhibitors in phylogenetically diverse species of the filamentous fungus Fusarium.</title>
        <authorList>
            <person name="Kim H.-S."/>
            <person name="Busman M."/>
            <person name="Brown D.W."/>
            <person name="Divon H."/>
            <person name="Uhlig S."/>
            <person name="Proctor R.H."/>
        </authorList>
    </citation>
    <scope>NUCLEOTIDE SEQUENCE [LARGE SCALE GENOMIC DNA]</scope>
    <source>
        <strain evidence="8 9">NRRL 13617</strain>
    </source>
</reference>
<dbReference type="Proteomes" id="UP000582016">
    <property type="component" value="Unassembled WGS sequence"/>
</dbReference>
<evidence type="ECO:0000259" key="7">
    <source>
        <dbReference type="Pfam" id="PF00916"/>
    </source>
</evidence>
<feature type="transmembrane region" description="Helical" evidence="6">
    <location>
        <begin position="107"/>
        <end position="126"/>
    </location>
</feature>
<name>A0A8H5MHK7_9HYPO</name>
<dbReference type="InterPro" id="IPR011547">
    <property type="entry name" value="SLC26A/SulP_dom"/>
</dbReference>
<evidence type="ECO:0000256" key="5">
    <source>
        <dbReference type="SAM" id="MobiDB-lite"/>
    </source>
</evidence>
<evidence type="ECO:0000256" key="4">
    <source>
        <dbReference type="ARBA" id="ARBA00023136"/>
    </source>
</evidence>
<evidence type="ECO:0000313" key="9">
    <source>
        <dbReference type="Proteomes" id="UP000582016"/>
    </source>
</evidence>
<comment type="caution">
    <text evidence="8">The sequence shown here is derived from an EMBL/GenBank/DDBJ whole genome shotgun (WGS) entry which is preliminary data.</text>
</comment>
<evidence type="ECO:0000256" key="6">
    <source>
        <dbReference type="SAM" id="Phobius"/>
    </source>
</evidence>
<dbReference type="GO" id="GO:0055085">
    <property type="term" value="P:transmembrane transport"/>
    <property type="evidence" value="ECO:0007669"/>
    <property type="project" value="InterPro"/>
</dbReference>
<evidence type="ECO:0000313" key="8">
    <source>
        <dbReference type="EMBL" id="KAF5528803.1"/>
    </source>
</evidence>
<evidence type="ECO:0000256" key="1">
    <source>
        <dbReference type="ARBA" id="ARBA00004141"/>
    </source>
</evidence>
<feature type="compositionally biased region" description="Polar residues" evidence="5">
    <location>
        <begin position="1"/>
        <end position="10"/>
    </location>
</feature>
<gene>
    <name evidence="8" type="ORF">FPHYL_14336</name>
</gene>
<keyword evidence="4 6" id="KW-0472">Membrane</keyword>
<evidence type="ECO:0000256" key="2">
    <source>
        <dbReference type="ARBA" id="ARBA00022692"/>
    </source>
</evidence>
<dbReference type="PANTHER" id="PTHR11814">
    <property type="entry name" value="SULFATE TRANSPORTER"/>
    <property type="match status" value="1"/>
</dbReference>
<keyword evidence="2 6" id="KW-0812">Transmembrane</keyword>
<keyword evidence="3 6" id="KW-1133">Transmembrane helix</keyword>
<organism evidence="8 9">
    <name type="scientific">Fusarium phyllophilum</name>
    <dbReference type="NCBI Taxonomy" id="47803"/>
    <lineage>
        <taxon>Eukaryota</taxon>
        <taxon>Fungi</taxon>
        <taxon>Dikarya</taxon>
        <taxon>Ascomycota</taxon>
        <taxon>Pezizomycotina</taxon>
        <taxon>Sordariomycetes</taxon>
        <taxon>Hypocreomycetidae</taxon>
        <taxon>Hypocreales</taxon>
        <taxon>Nectriaceae</taxon>
        <taxon>Fusarium</taxon>
        <taxon>Fusarium fujikuroi species complex</taxon>
    </lineage>
</organism>
<keyword evidence="9" id="KW-1185">Reference proteome</keyword>
<protein>
    <submittedName>
        <fullName evidence="8">Family sulfate permease</fullName>
    </submittedName>
</protein>
<evidence type="ECO:0000256" key="3">
    <source>
        <dbReference type="ARBA" id="ARBA00022989"/>
    </source>
</evidence>
<feature type="non-terminal residue" evidence="8">
    <location>
        <position position="127"/>
    </location>
</feature>
<accession>A0A8H5MHK7</accession>
<comment type="subcellular location">
    <subcellularLocation>
        <location evidence="1">Membrane</location>
        <topology evidence="1">Multi-pass membrane protein</topology>
    </subcellularLocation>
</comment>
<feature type="region of interest" description="Disordered" evidence="5">
    <location>
        <begin position="1"/>
        <end position="32"/>
    </location>
</feature>
<dbReference type="InterPro" id="IPR001902">
    <property type="entry name" value="SLC26A/SulP_fam"/>
</dbReference>
<dbReference type="GO" id="GO:0016020">
    <property type="term" value="C:membrane"/>
    <property type="evidence" value="ECO:0007669"/>
    <property type="project" value="UniProtKB-SubCell"/>
</dbReference>